<evidence type="ECO:0000256" key="2">
    <source>
        <dbReference type="SAM" id="MobiDB-lite"/>
    </source>
</evidence>
<evidence type="ECO:0000256" key="1">
    <source>
        <dbReference type="ARBA" id="ARBA00007945"/>
    </source>
</evidence>
<accession>A0A2Z6NYK1</accession>
<dbReference type="Proteomes" id="UP000242715">
    <property type="component" value="Unassembled WGS sequence"/>
</dbReference>
<organism evidence="4 5">
    <name type="scientific">Trifolium subterraneum</name>
    <name type="common">Subterranean clover</name>
    <dbReference type="NCBI Taxonomy" id="3900"/>
    <lineage>
        <taxon>Eukaryota</taxon>
        <taxon>Viridiplantae</taxon>
        <taxon>Streptophyta</taxon>
        <taxon>Embryophyta</taxon>
        <taxon>Tracheophyta</taxon>
        <taxon>Spermatophyta</taxon>
        <taxon>Magnoliopsida</taxon>
        <taxon>eudicotyledons</taxon>
        <taxon>Gunneridae</taxon>
        <taxon>Pentapetalae</taxon>
        <taxon>rosids</taxon>
        <taxon>fabids</taxon>
        <taxon>Fabales</taxon>
        <taxon>Fabaceae</taxon>
        <taxon>Papilionoideae</taxon>
        <taxon>50 kb inversion clade</taxon>
        <taxon>NPAAA clade</taxon>
        <taxon>Hologalegina</taxon>
        <taxon>IRL clade</taxon>
        <taxon>Trifolieae</taxon>
        <taxon>Trifolium</taxon>
    </lineage>
</organism>
<evidence type="ECO:0000259" key="3">
    <source>
        <dbReference type="Pfam" id="PF05030"/>
    </source>
</evidence>
<feature type="region of interest" description="Disordered" evidence="2">
    <location>
        <begin position="64"/>
        <end position="127"/>
    </location>
</feature>
<proteinExistence type="inferred from homology"/>
<protein>
    <recommendedName>
        <fullName evidence="3">SS18 N-terminal domain-containing protein</fullName>
    </recommendedName>
</protein>
<gene>
    <name evidence="4" type="ORF">TSUD_319970</name>
</gene>
<evidence type="ECO:0000313" key="5">
    <source>
        <dbReference type="Proteomes" id="UP000242715"/>
    </source>
</evidence>
<dbReference type="InterPro" id="IPR007726">
    <property type="entry name" value="SS18_N"/>
</dbReference>
<reference evidence="5" key="1">
    <citation type="journal article" date="2017" name="Front. Plant Sci.">
        <title>Climate Clever Clovers: New Paradigm to Reduce the Environmental Footprint of Ruminants by Breeding Low Methanogenic Forages Utilizing Haplotype Variation.</title>
        <authorList>
            <person name="Kaur P."/>
            <person name="Appels R."/>
            <person name="Bayer P.E."/>
            <person name="Keeble-Gagnere G."/>
            <person name="Wang J."/>
            <person name="Hirakawa H."/>
            <person name="Shirasawa K."/>
            <person name="Vercoe P."/>
            <person name="Stefanova K."/>
            <person name="Durmic Z."/>
            <person name="Nichols P."/>
            <person name="Revell C."/>
            <person name="Isobe S.N."/>
            <person name="Edwards D."/>
            <person name="Erskine W."/>
        </authorList>
    </citation>
    <scope>NUCLEOTIDE SEQUENCE [LARGE SCALE GENOMIC DNA]</scope>
    <source>
        <strain evidence="5">cv. Daliak</strain>
    </source>
</reference>
<dbReference type="Pfam" id="PF05030">
    <property type="entry name" value="SSXT"/>
    <property type="match status" value="1"/>
</dbReference>
<name>A0A2Z6NYK1_TRISU</name>
<keyword evidence="5" id="KW-1185">Reference proteome</keyword>
<feature type="compositionally biased region" description="Low complexity" evidence="2">
    <location>
        <begin position="75"/>
        <end position="101"/>
    </location>
</feature>
<feature type="domain" description="SS18 N-terminal" evidence="3">
    <location>
        <begin position="11"/>
        <end position="64"/>
    </location>
</feature>
<evidence type="ECO:0000313" key="4">
    <source>
        <dbReference type="EMBL" id="GAU35187.1"/>
    </source>
</evidence>
<sequence length="160" mass="18147">MMNADPSLPMLTTEQIQKCLEENKELILAILEGQNQGKYGEIAPYQAKLQQNLTFLAKLADVGPQTGPQAQTHSQGQGMQQQQQPQVAMSQQQPQVAMSQQRSDFSSVHPSFDMNEQQQQQQHFAMSLQQPDLSTSKLGFQMNEQHSKQPTFFQQRQLFP</sequence>
<dbReference type="AlphaFoldDB" id="A0A2Z6NYK1"/>
<dbReference type="OrthoDB" id="10265171at2759"/>
<feature type="compositionally biased region" description="Polar residues" evidence="2">
    <location>
        <begin position="102"/>
        <end position="127"/>
    </location>
</feature>
<dbReference type="EMBL" id="DF973579">
    <property type="protein sequence ID" value="GAU35187.1"/>
    <property type="molecule type" value="Genomic_DNA"/>
</dbReference>
<comment type="similarity">
    <text evidence="1">Belongs to the SS18 family.</text>
</comment>